<dbReference type="Proteomes" id="UP000813461">
    <property type="component" value="Unassembled WGS sequence"/>
</dbReference>
<evidence type="ECO:0000256" key="1">
    <source>
        <dbReference type="SAM" id="MobiDB-lite"/>
    </source>
</evidence>
<evidence type="ECO:0000313" key="2">
    <source>
        <dbReference type="EMBL" id="KAH7087835.1"/>
    </source>
</evidence>
<feature type="region of interest" description="Disordered" evidence="1">
    <location>
        <begin position="43"/>
        <end position="126"/>
    </location>
</feature>
<reference evidence="2" key="1">
    <citation type="journal article" date="2021" name="Nat. Commun.">
        <title>Genetic determinants of endophytism in the Arabidopsis root mycobiome.</title>
        <authorList>
            <person name="Mesny F."/>
            <person name="Miyauchi S."/>
            <person name="Thiergart T."/>
            <person name="Pickel B."/>
            <person name="Atanasova L."/>
            <person name="Karlsson M."/>
            <person name="Huettel B."/>
            <person name="Barry K.W."/>
            <person name="Haridas S."/>
            <person name="Chen C."/>
            <person name="Bauer D."/>
            <person name="Andreopoulos W."/>
            <person name="Pangilinan J."/>
            <person name="LaButti K."/>
            <person name="Riley R."/>
            <person name="Lipzen A."/>
            <person name="Clum A."/>
            <person name="Drula E."/>
            <person name="Henrissat B."/>
            <person name="Kohler A."/>
            <person name="Grigoriev I.V."/>
            <person name="Martin F.M."/>
            <person name="Hacquard S."/>
        </authorList>
    </citation>
    <scope>NUCLEOTIDE SEQUENCE</scope>
    <source>
        <strain evidence="2">MPI-SDFR-AT-0120</strain>
    </source>
</reference>
<feature type="compositionally biased region" description="Basic and acidic residues" evidence="1">
    <location>
        <begin position="206"/>
        <end position="217"/>
    </location>
</feature>
<organism evidence="2 3">
    <name type="scientific">Paraphoma chrysanthemicola</name>
    <dbReference type="NCBI Taxonomy" id="798071"/>
    <lineage>
        <taxon>Eukaryota</taxon>
        <taxon>Fungi</taxon>
        <taxon>Dikarya</taxon>
        <taxon>Ascomycota</taxon>
        <taxon>Pezizomycotina</taxon>
        <taxon>Dothideomycetes</taxon>
        <taxon>Pleosporomycetidae</taxon>
        <taxon>Pleosporales</taxon>
        <taxon>Pleosporineae</taxon>
        <taxon>Phaeosphaeriaceae</taxon>
        <taxon>Paraphoma</taxon>
    </lineage>
</organism>
<dbReference type="AlphaFoldDB" id="A0A8K0R7I5"/>
<proteinExistence type="predicted"/>
<name>A0A8K0R7I5_9PLEO</name>
<keyword evidence="3" id="KW-1185">Reference proteome</keyword>
<evidence type="ECO:0000313" key="3">
    <source>
        <dbReference type="Proteomes" id="UP000813461"/>
    </source>
</evidence>
<gene>
    <name evidence="2" type="ORF">FB567DRAFT_628726</name>
</gene>
<comment type="caution">
    <text evidence="2">The sequence shown here is derived from an EMBL/GenBank/DDBJ whole genome shotgun (WGS) entry which is preliminary data.</text>
</comment>
<protein>
    <submittedName>
        <fullName evidence="2">Uncharacterized protein</fullName>
    </submittedName>
</protein>
<feature type="compositionally biased region" description="Acidic residues" evidence="1">
    <location>
        <begin position="58"/>
        <end position="74"/>
    </location>
</feature>
<accession>A0A8K0R7I5</accession>
<feature type="region of interest" description="Disordered" evidence="1">
    <location>
        <begin position="176"/>
        <end position="217"/>
    </location>
</feature>
<dbReference type="EMBL" id="JAGMVJ010000009">
    <property type="protein sequence ID" value="KAH7087835.1"/>
    <property type="molecule type" value="Genomic_DNA"/>
</dbReference>
<sequence length="217" mass="24386">MSSSQQPENAAPLLIRCRTKDEVQQTFQDNQKLNSSLTVAIATNPRPLADHPVALPEELADSDDDEEDDEEEDTGAGRSSETDALPITKAAHQHTRFTDTKWGPNTFKDKPNARRPTMKEITQAEKEWQCPYPSCRKMNEYYEGFHFDDLLECEYCEGQVQRVPEKKREKEYLEEFGERNKAGEGIANVQDEGEGSSSTLQGSLADGREERGGSLGL</sequence>